<dbReference type="EMBL" id="BGPR01017539">
    <property type="protein sequence ID" value="GBN76456.1"/>
    <property type="molecule type" value="Genomic_DNA"/>
</dbReference>
<sequence length="909" mass="105020">MTDEVNAEVGTNPFGTVDNRDPQEADKAEIEALMEKALSSEKALNALIATSGLNQAKQDKLRSAVGDLFKVCWQQQVLISHVCGTLSDKESSSKETKDKVLYSQAVAKGSDRDRSRSRSKKQFSFIIYPKKDQNSDNTKKDIQSKISPSKISVRVNSVKIIKKGGILINTPSDEDIDKLIDEFKKTDSLFQNYEFSKPKLFNPSIVIFQVDEQLTQEEVLEGLKIQNEDLAEATLEARTSFKVKTEKKRLTFRDLGSTMAFRNNSCFLSCGHLNLNHCRRANVQLAQDFIRFNYDIVSVNDPHFWESKVTEFPTGIRKYFYDYKPLAGFLISNPDIKVFPLKILKKLVAIEIELSGEKFLMISVYCPPSEELGDNINEIRTLLLRFSQEKIVILGDFNAKSSIWGPRNTDKRGNIVHDLINQFDPVVINDRDSLPSFNGSCGISWIDIMMVKNIGVDRITEWKISDRITLSDHQIMEFKIEKENFLNKRGACKWSIENINLFDSKIKVNQSVQRCKTNYKDSNKNLNEMIKEIHHILANVCFETRKRNRAKKQKNPAIWWNTELEILRSKVRALRRKFQATRDQDLRKKREIRYKKELATYTSRILLAKQTCFRKFLDRILKTNTFDAFYKLIKERVGLFGEMKHIRMENGEYTKNFRDSIQVVLEHHFPRSEDGIVEKQIKINMNFPVITQEEVKTVMDDMDKNKPPGPDGLTLGIIRELFFLDPAWFTELFNDCTRQGVFPDFWKIAKVLLIPKEGKDLSEVSAYRPICLLPTWGKVYDKIIAQRLLYELESKCKLHRNQFSFRKQRSTLTALDKFHNFIINAKAKKIITLALSLDISNAFNSVIWDDLINSLEEDGISVYLIDVIKDFLSNRRICDDINNTEFNYSKGVPQGSCLGPVLWLLIAPR</sequence>
<dbReference type="OrthoDB" id="6511366at2759"/>
<evidence type="ECO:0000259" key="2">
    <source>
        <dbReference type="PROSITE" id="PS50878"/>
    </source>
</evidence>
<dbReference type="Pfam" id="PF14529">
    <property type="entry name" value="Exo_endo_phos_2"/>
    <property type="match status" value="1"/>
</dbReference>
<evidence type="ECO:0000256" key="1">
    <source>
        <dbReference type="SAM" id="MobiDB-lite"/>
    </source>
</evidence>
<dbReference type="Gene3D" id="3.60.10.10">
    <property type="entry name" value="Endonuclease/exonuclease/phosphatase"/>
    <property type="match status" value="1"/>
</dbReference>
<evidence type="ECO:0000313" key="3">
    <source>
        <dbReference type="EMBL" id="GBN76456.1"/>
    </source>
</evidence>
<dbReference type="SUPFAM" id="SSF56219">
    <property type="entry name" value="DNase I-like"/>
    <property type="match status" value="1"/>
</dbReference>
<comment type="caution">
    <text evidence="3">The sequence shown here is derived from an EMBL/GenBank/DDBJ whole genome shotgun (WGS) entry which is preliminary data.</text>
</comment>
<proteinExistence type="predicted"/>
<dbReference type="PROSITE" id="PS50878">
    <property type="entry name" value="RT_POL"/>
    <property type="match status" value="1"/>
</dbReference>
<dbReference type="InterPro" id="IPR005135">
    <property type="entry name" value="Endo/exonuclease/phosphatase"/>
</dbReference>
<dbReference type="InterPro" id="IPR036691">
    <property type="entry name" value="Endo/exonu/phosph_ase_sf"/>
</dbReference>
<feature type="domain" description="Reverse transcriptase" evidence="2">
    <location>
        <begin position="735"/>
        <end position="909"/>
    </location>
</feature>
<feature type="region of interest" description="Disordered" evidence="1">
    <location>
        <begin position="1"/>
        <end position="23"/>
    </location>
</feature>
<dbReference type="CDD" id="cd01650">
    <property type="entry name" value="RT_nLTR_like"/>
    <property type="match status" value="1"/>
</dbReference>
<dbReference type="AlphaFoldDB" id="A0A4Y2RM95"/>
<reference evidence="3 4" key="1">
    <citation type="journal article" date="2019" name="Sci. Rep.">
        <title>Orb-weaving spider Araneus ventricosus genome elucidates the spidroin gene catalogue.</title>
        <authorList>
            <person name="Kono N."/>
            <person name="Nakamura H."/>
            <person name="Ohtoshi R."/>
            <person name="Moran D.A.P."/>
            <person name="Shinohara A."/>
            <person name="Yoshida Y."/>
            <person name="Fujiwara M."/>
            <person name="Mori M."/>
            <person name="Tomita M."/>
            <person name="Arakawa K."/>
        </authorList>
    </citation>
    <scope>NUCLEOTIDE SEQUENCE [LARGE SCALE GENOMIC DNA]</scope>
</reference>
<dbReference type="Proteomes" id="UP000499080">
    <property type="component" value="Unassembled WGS sequence"/>
</dbReference>
<accession>A0A4Y2RM95</accession>
<dbReference type="InterPro" id="IPR000477">
    <property type="entry name" value="RT_dom"/>
</dbReference>
<keyword evidence="4" id="KW-1185">Reference proteome</keyword>
<organism evidence="3 4">
    <name type="scientific">Araneus ventricosus</name>
    <name type="common">Orbweaver spider</name>
    <name type="synonym">Epeira ventricosa</name>
    <dbReference type="NCBI Taxonomy" id="182803"/>
    <lineage>
        <taxon>Eukaryota</taxon>
        <taxon>Metazoa</taxon>
        <taxon>Ecdysozoa</taxon>
        <taxon>Arthropoda</taxon>
        <taxon>Chelicerata</taxon>
        <taxon>Arachnida</taxon>
        <taxon>Araneae</taxon>
        <taxon>Araneomorphae</taxon>
        <taxon>Entelegynae</taxon>
        <taxon>Araneoidea</taxon>
        <taxon>Araneidae</taxon>
        <taxon>Araneus</taxon>
    </lineage>
</organism>
<dbReference type="PANTHER" id="PTHR19446">
    <property type="entry name" value="REVERSE TRANSCRIPTASES"/>
    <property type="match status" value="1"/>
</dbReference>
<name>A0A4Y2RM95_ARAVE</name>
<dbReference type="Pfam" id="PF00078">
    <property type="entry name" value="RVT_1"/>
    <property type="match status" value="1"/>
</dbReference>
<dbReference type="GO" id="GO:0003824">
    <property type="term" value="F:catalytic activity"/>
    <property type="evidence" value="ECO:0007669"/>
    <property type="project" value="InterPro"/>
</dbReference>
<protein>
    <recommendedName>
        <fullName evidence="2">Reverse transcriptase domain-containing protein</fullName>
    </recommendedName>
</protein>
<gene>
    <name evidence="3" type="primary">R1A1-elementORF2_233</name>
    <name evidence="3" type="ORF">AVEN_264163_1</name>
</gene>
<evidence type="ECO:0000313" key="4">
    <source>
        <dbReference type="Proteomes" id="UP000499080"/>
    </source>
</evidence>